<dbReference type="InterPro" id="IPR001841">
    <property type="entry name" value="Znf_RING"/>
</dbReference>
<proteinExistence type="predicted"/>
<accession>A0A8H3YRF0</accession>
<name>A0A8H3YRF0_VENIN</name>
<dbReference type="GO" id="GO:0008270">
    <property type="term" value="F:zinc ion binding"/>
    <property type="evidence" value="ECO:0007669"/>
    <property type="project" value="UniProtKB-KW"/>
</dbReference>
<feature type="region of interest" description="Disordered" evidence="2">
    <location>
        <begin position="1"/>
        <end position="58"/>
    </location>
</feature>
<evidence type="ECO:0000259" key="3">
    <source>
        <dbReference type="PROSITE" id="PS50089"/>
    </source>
</evidence>
<dbReference type="EMBL" id="WNWS01000457">
    <property type="protein sequence ID" value="KAE9967437.1"/>
    <property type="molecule type" value="Genomic_DNA"/>
</dbReference>
<feature type="compositionally biased region" description="Basic residues" evidence="2">
    <location>
        <begin position="40"/>
        <end position="51"/>
    </location>
</feature>
<keyword evidence="1" id="KW-0863">Zinc-finger</keyword>
<dbReference type="InterPro" id="IPR013083">
    <property type="entry name" value="Znf_RING/FYVE/PHD"/>
</dbReference>
<evidence type="ECO:0000256" key="1">
    <source>
        <dbReference type="PROSITE-ProRule" id="PRU00175"/>
    </source>
</evidence>
<dbReference type="SUPFAM" id="SSF57850">
    <property type="entry name" value="RING/U-box"/>
    <property type="match status" value="1"/>
</dbReference>
<organism evidence="4 5">
    <name type="scientific">Venturia inaequalis</name>
    <name type="common">Apple scab fungus</name>
    <dbReference type="NCBI Taxonomy" id="5025"/>
    <lineage>
        <taxon>Eukaryota</taxon>
        <taxon>Fungi</taxon>
        <taxon>Dikarya</taxon>
        <taxon>Ascomycota</taxon>
        <taxon>Pezizomycotina</taxon>
        <taxon>Dothideomycetes</taxon>
        <taxon>Pleosporomycetidae</taxon>
        <taxon>Venturiales</taxon>
        <taxon>Venturiaceae</taxon>
        <taxon>Venturia</taxon>
    </lineage>
</organism>
<dbReference type="Gene3D" id="3.30.40.10">
    <property type="entry name" value="Zinc/RING finger domain, C3HC4 (zinc finger)"/>
    <property type="match status" value="1"/>
</dbReference>
<evidence type="ECO:0000256" key="2">
    <source>
        <dbReference type="SAM" id="MobiDB-lite"/>
    </source>
</evidence>
<dbReference type="AlphaFoldDB" id="A0A8H3YRF0"/>
<feature type="domain" description="RING-type" evidence="3">
    <location>
        <begin position="686"/>
        <end position="739"/>
    </location>
</feature>
<protein>
    <recommendedName>
        <fullName evidence="3">RING-type domain-containing protein</fullName>
    </recommendedName>
</protein>
<feature type="compositionally biased region" description="Polar residues" evidence="2">
    <location>
        <begin position="318"/>
        <end position="334"/>
    </location>
</feature>
<feature type="region of interest" description="Disordered" evidence="2">
    <location>
        <begin position="353"/>
        <end position="455"/>
    </location>
</feature>
<feature type="compositionally biased region" description="Low complexity" evidence="2">
    <location>
        <begin position="85"/>
        <end position="95"/>
    </location>
</feature>
<dbReference type="PROSITE" id="PS50089">
    <property type="entry name" value="ZF_RING_2"/>
    <property type="match status" value="1"/>
</dbReference>
<feature type="compositionally biased region" description="Polar residues" evidence="2">
    <location>
        <begin position="367"/>
        <end position="387"/>
    </location>
</feature>
<keyword evidence="1" id="KW-0479">Metal-binding</keyword>
<gene>
    <name evidence="4" type="ORF">EG328_008179</name>
</gene>
<feature type="region of interest" description="Disordered" evidence="2">
    <location>
        <begin position="318"/>
        <end position="337"/>
    </location>
</feature>
<sequence length="776" mass="85637">MGQTASIPTTTDTTPGEPNVRRQRRHSCPQASASEELRSGSKRVTPRHNRKYSGISTYQSPKKSCDLCSLYHGNVAAVLPRIKSTRTSPSSTSSHQPPPKAAPKDSAPVRDKRRRTPKMNDFPQIQTPEAATRLIKRRDKAVFEVQSALQMLGKYGTENETNLVHLSSEDLRRLEHGLNRVRNLLDKIAANVEPFDSKLATKLLEYKTVIVFNTAGLLELGKTRAMLQHVGKNLRKVRTCTSARHVGTSTRHVGISTRISQHEPKSAITTLPRMPPAHGVDIPWDTHNGDAGSNIAGSPALHLETWCLGSESSITSRTARSSQFAGPSNGNTHCLSHRPNTIRTIHTTAHHTLSDASSHKFSGDIGKSSTETVVRSQAPTSSDSSMLSKRVSMGKGKTEKDPENTASGQNRSTVNFSRPLATPSGTSSPPPGSGYVRPRSLTGKRNAWNGSPPSHGWQDIMEEVILAQAKQEVQSEPVFAFSLTVLPAATDEASYMQLSHVDIIEFAVVDADRNPVAGFTWITSAPAGSLKMHDAECTTTVRNHAAAKLKADPRAICLWFTAVPVEPNRYGPGDSITLSKKRVNVFLDPYIRLIVGDSMHTVDYSKRMTTEKIPVNRACVTVAELRKRAYTQLGIHKKQRFKLSYQGITLKDDKVELKDACSLTQRILQGWDPLYITVTIERRRDCVVCGDELSLSRFSHRPITSSCSHECNSCRKCVREWIKSSLNNNGPDKLTCTECPSPLEHADVKFHASSRQFERYDTLLTRAVITADPDFH</sequence>
<dbReference type="Proteomes" id="UP000447873">
    <property type="component" value="Unassembled WGS sequence"/>
</dbReference>
<keyword evidence="1" id="KW-0862">Zinc</keyword>
<dbReference type="CDD" id="cd17039">
    <property type="entry name" value="Ubl_ubiquitin_like"/>
    <property type="match status" value="1"/>
</dbReference>
<evidence type="ECO:0000313" key="4">
    <source>
        <dbReference type="EMBL" id="KAE9967437.1"/>
    </source>
</evidence>
<feature type="compositionally biased region" description="Polar residues" evidence="2">
    <location>
        <begin position="404"/>
        <end position="416"/>
    </location>
</feature>
<feature type="region of interest" description="Disordered" evidence="2">
    <location>
        <begin position="84"/>
        <end position="122"/>
    </location>
</feature>
<evidence type="ECO:0000313" key="5">
    <source>
        <dbReference type="Proteomes" id="UP000447873"/>
    </source>
</evidence>
<feature type="non-terminal residue" evidence="4">
    <location>
        <position position="1"/>
    </location>
</feature>
<reference evidence="4 5" key="1">
    <citation type="submission" date="2018-12" db="EMBL/GenBank/DDBJ databases">
        <title>Venturia inaequalis Genome Resource.</title>
        <authorList>
            <person name="Lichtner F.J."/>
        </authorList>
    </citation>
    <scope>NUCLEOTIDE SEQUENCE [LARGE SCALE GENOMIC DNA]</scope>
    <source>
        <strain evidence="4 5">120213</strain>
    </source>
</reference>
<comment type="caution">
    <text evidence="4">The sequence shown here is derived from an EMBL/GenBank/DDBJ whole genome shotgun (WGS) entry which is preliminary data.</text>
</comment>